<organism evidence="2">
    <name type="scientific">Desmodus rotundus</name>
    <name type="common">Vampire bat</name>
    <dbReference type="NCBI Taxonomy" id="9430"/>
    <lineage>
        <taxon>Eukaryota</taxon>
        <taxon>Metazoa</taxon>
        <taxon>Chordata</taxon>
        <taxon>Craniata</taxon>
        <taxon>Vertebrata</taxon>
        <taxon>Euteleostomi</taxon>
        <taxon>Mammalia</taxon>
        <taxon>Eutheria</taxon>
        <taxon>Laurasiatheria</taxon>
        <taxon>Chiroptera</taxon>
        <taxon>Yangochiroptera</taxon>
        <taxon>Phyllostomidae</taxon>
        <taxon>Desmodontinae</taxon>
        <taxon>Desmodus</taxon>
    </lineage>
</organism>
<proteinExistence type="evidence at transcript level"/>
<dbReference type="AlphaFoldDB" id="K9J0Y0"/>
<accession>K9J0Y0</accession>
<sequence>LHTSKHKAEHARVGPQAGGKARSLPAAAVTKPHSLSSLKQQKSLLSRVWRQNPKSRGQGFWGKTFPNCPRFSRPQAPLGCGSSPQSGLCRHMAAGLPSSYKDPSHWAEGPPHLQRPRSLTTHVCKRPTATSRPPSVVLDEHKFGGTLFTPLWKDEVGLGRKPPSPEVLERGEASSSGTPDVRAEGGGSRAGRRGGEDADSAWEPGQRLAGGCGLGGSCPEWLLKAQEAVSGQSKSEGSLGEPQDPPREAHRRRFPGASEQRPPPVEPPAHPRSTQSARLQESTWVNLQVTRRGTKSRVAADAPTPQHAVPVRAQDGTFCCRQHTAQAPPGTCSKR</sequence>
<feature type="non-terminal residue" evidence="2">
    <location>
        <position position="335"/>
    </location>
</feature>
<feature type="non-terminal residue" evidence="2">
    <location>
        <position position="1"/>
    </location>
</feature>
<feature type="region of interest" description="Disordered" evidence="1">
    <location>
        <begin position="1"/>
        <end position="42"/>
    </location>
</feature>
<protein>
    <submittedName>
        <fullName evidence="2">Uncharacterized protein</fullName>
    </submittedName>
</protein>
<dbReference type="EMBL" id="GABZ01003269">
    <property type="protein sequence ID" value="JAA50256.1"/>
    <property type="molecule type" value="mRNA"/>
</dbReference>
<feature type="region of interest" description="Disordered" evidence="1">
    <location>
        <begin position="149"/>
        <end position="308"/>
    </location>
</feature>
<evidence type="ECO:0000313" key="2">
    <source>
        <dbReference type="EMBL" id="JAA50256.1"/>
    </source>
</evidence>
<feature type="compositionally biased region" description="Pro residues" evidence="1">
    <location>
        <begin position="261"/>
        <end position="270"/>
    </location>
</feature>
<name>K9J0Y0_DESRO</name>
<feature type="compositionally biased region" description="Polar residues" evidence="1">
    <location>
        <begin position="272"/>
        <end position="291"/>
    </location>
</feature>
<evidence type="ECO:0000256" key="1">
    <source>
        <dbReference type="SAM" id="MobiDB-lite"/>
    </source>
</evidence>
<feature type="region of interest" description="Disordered" evidence="1">
    <location>
        <begin position="99"/>
        <end position="137"/>
    </location>
</feature>
<reference evidence="2" key="1">
    <citation type="submission" date="2012-11" db="EMBL/GenBank/DDBJ databases">
        <title>The Vampirome: Transcriptome and Proteome Analysis of the Submandibular and Accessory Glands of the Vampire Bat and Vector of Human Rabies, Desmodus rotundus.</title>
        <authorList>
            <person name="Francischetti I.M.B."/>
            <person name="Assumpcao T.C.F."/>
            <person name="Ma D."/>
            <person name="Vicente E.C."/>
            <person name="Ribeiro J.M.C."/>
        </authorList>
    </citation>
    <scope>NUCLEOTIDE SEQUENCE</scope>
    <source>
        <tissue evidence="2">Salivary gland</tissue>
    </source>
</reference>